<keyword evidence="5" id="KW-0401">Integrin</keyword>
<evidence type="ECO:0000256" key="3">
    <source>
        <dbReference type="ARBA" id="ARBA00023180"/>
    </source>
</evidence>
<keyword evidence="2" id="KW-0677">Repeat</keyword>
<evidence type="ECO:0000313" key="5">
    <source>
        <dbReference type="EMBL" id="NKY12836.1"/>
    </source>
</evidence>
<keyword evidence="1 4" id="KW-0732">Signal</keyword>
<dbReference type="Gene3D" id="2.130.10.130">
    <property type="entry name" value="Integrin alpha, N-terminal"/>
    <property type="match status" value="3"/>
</dbReference>
<dbReference type="Pfam" id="PF13517">
    <property type="entry name" value="FG-GAP_3"/>
    <property type="match status" value="1"/>
</dbReference>
<evidence type="ECO:0000256" key="1">
    <source>
        <dbReference type="ARBA" id="ARBA00022729"/>
    </source>
</evidence>
<dbReference type="PANTHER" id="PTHR13412">
    <property type="entry name" value="T-CELL IMMUNOMODULATORY PROTEIN HOMOLOG"/>
    <property type="match status" value="1"/>
</dbReference>
<dbReference type="SUPFAM" id="SSF69318">
    <property type="entry name" value="Integrin alpha N-terminal domain"/>
    <property type="match status" value="1"/>
</dbReference>
<dbReference type="EMBL" id="JAAXOU010000006">
    <property type="protein sequence ID" value="NKY12836.1"/>
    <property type="molecule type" value="Genomic_DNA"/>
</dbReference>
<feature type="chain" id="PRO_5041402997" evidence="4">
    <location>
        <begin position="32"/>
        <end position="476"/>
    </location>
</feature>
<protein>
    <submittedName>
        <fullName evidence="5">Integrin alpha pat-2</fullName>
    </submittedName>
</protein>
<proteinExistence type="predicted"/>
<keyword evidence="6" id="KW-1185">Reference proteome</keyword>
<sequence>MKSRPRRAAAAALCTAAVLGVTGLAPGAASAAPPPAGGTRADFNGDGYADIAISAPAATVNGLKKAGAVTVLYGSADGYVTTNSATVSQAAPGVPGDPTAERRWGHLGGNGDLDGDGYDDLIVYEGSSWTVLWGSAEGLNGGTELSFGSSTPGSPSFYNSSAGIGDVDGDGAADLVAPAAVGYEQYGVAVLHGPVSRAGVPRKTVFRHTAAVDGGYTPSTLSVGDMTGDGVADVVTGGTIKPGGAPSGLLYVGSAAGLTPGGTLRRDWSSAFGDINGDGYQDFASGDGDVTTQTPGGVVYVTYGGPDGVSRTLAPRTFTQATPGVPGTDEKSDRFGDSVALGDTDGDGYADLVIGAPWETGTDAVTTSGAGAITVLRGGPDGVTTAGAQSFTQNAEGVPSTSEVSDHFGSAVLVTDGRGGGAPEVFVGGNGEDGWLGRVWRLPATAGVTGAGSTSFNGGDLAGVSGAAHVGEQFSH</sequence>
<dbReference type="InterPro" id="IPR024881">
    <property type="entry name" value="Tip"/>
</dbReference>
<feature type="signal peptide" evidence="4">
    <location>
        <begin position="1"/>
        <end position="31"/>
    </location>
</feature>
<dbReference type="SMART" id="SM00191">
    <property type="entry name" value="Int_alpha"/>
    <property type="match status" value="2"/>
</dbReference>
<organism evidence="5 6">
    <name type="scientific">Streptomyces somaliensis (strain ATCC 33201 / DSM 40738 / JCM 12659 / KCTC 9044 / NCTC 11332 / NRRL B-12077 / IP 733)</name>
    <dbReference type="NCBI Taxonomy" id="1134445"/>
    <lineage>
        <taxon>Bacteria</taxon>
        <taxon>Bacillati</taxon>
        <taxon>Actinomycetota</taxon>
        <taxon>Actinomycetes</taxon>
        <taxon>Kitasatosporales</taxon>
        <taxon>Streptomycetaceae</taxon>
        <taxon>Streptomyces</taxon>
    </lineage>
</organism>
<dbReference type="RefSeq" id="WP_168437113.1">
    <property type="nucleotide sequence ID" value="NZ_JAAXOU010000006.1"/>
</dbReference>
<evidence type="ECO:0000313" key="6">
    <source>
        <dbReference type="Proteomes" id="UP000570003"/>
    </source>
</evidence>
<dbReference type="InterPro" id="IPR013519">
    <property type="entry name" value="Int_alpha_beta-p"/>
</dbReference>
<dbReference type="GO" id="GO:0007229">
    <property type="term" value="P:integrin-mediated signaling pathway"/>
    <property type="evidence" value="ECO:0007669"/>
    <property type="project" value="UniProtKB-KW"/>
</dbReference>
<comment type="caution">
    <text evidence="5">The sequence shown here is derived from an EMBL/GenBank/DDBJ whole genome shotgun (WGS) entry which is preliminary data.</text>
</comment>
<reference evidence="5 6" key="1">
    <citation type="submission" date="2020-04" db="EMBL/GenBank/DDBJ databases">
        <title>MicrobeNet Type strains.</title>
        <authorList>
            <person name="Nicholson A.C."/>
        </authorList>
    </citation>
    <scope>NUCLEOTIDE SEQUENCE [LARGE SCALE GENOMIC DNA]</scope>
    <source>
        <strain evidence="5 6">DSM 40738</strain>
    </source>
</reference>
<accession>A0AA44DAN8</accession>
<evidence type="ECO:0000256" key="4">
    <source>
        <dbReference type="SAM" id="SignalP"/>
    </source>
</evidence>
<gene>
    <name evidence="5" type="ORF">HGA06_01260</name>
</gene>
<dbReference type="InterPro" id="IPR013517">
    <property type="entry name" value="FG-GAP"/>
</dbReference>
<dbReference type="InterPro" id="IPR028994">
    <property type="entry name" value="Integrin_alpha_N"/>
</dbReference>
<keyword evidence="3" id="KW-0325">Glycoprotein</keyword>
<dbReference type="PROSITE" id="PS51470">
    <property type="entry name" value="FG_GAP"/>
    <property type="match status" value="1"/>
</dbReference>
<dbReference type="Proteomes" id="UP000570003">
    <property type="component" value="Unassembled WGS sequence"/>
</dbReference>
<dbReference type="Pfam" id="PF01839">
    <property type="entry name" value="FG-GAP"/>
    <property type="match status" value="2"/>
</dbReference>
<name>A0AA44DAN8_STRE0</name>
<dbReference type="AlphaFoldDB" id="A0AA44DAN8"/>
<evidence type="ECO:0000256" key="2">
    <source>
        <dbReference type="ARBA" id="ARBA00022737"/>
    </source>
</evidence>
<dbReference type="PANTHER" id="PTHR13412:SF0">
    <property type="entry name" value="T-CELL IMMUNOMODULATORY PROTEIN"/>
    <property type="match status" value="1"/>
</dbReference>